<dbReference type="AlphaFoldDB" id="A0A495M5T6"/>
<gene>
    <name evidence="1" type="ORF">CLV94_2929</name>
</gene>
<dbReference type="Proteomes" id="UP000277579">
    <property type="component" value="Unassembled WGS sequence"/>
</dbReference>
<proteinExistence type="predicted"/>
<organism evidence="1 2">
    <name type="scientific">Flavobacterium endophyticum</name>
    <dbReference type="NCBI Taxonomy" id="1540163"/>
    <lineage>
        <taxon>Bacteria</taxon>
        <taxon>Pseudomonadati</taxon>
        <taxon>Bacteroidota</taxon>
        <taxon>Flavobacteriia</taxon>
        <taxon>Flavobacteriales</taxon>
        <taxon>Flavobacteriaceae</taxon>
        <taxon>Flavobacterium</taxon>
    </lineage>
</organism>
<comment type="caution">
    <text evidence="1">The sequence shown here is derived from an EMBL/GenBank/DDBJ whole genome shotgun (WGS) entry which is preliminary data.</text>
</comment>
<keyword evidence="2" id="KW-1185">Reference proteome</keyword>
<reference evidence="1 2" key="1">
    <citation type="submission" date="2018-10" db="EMBL/GenBank/DDBJ databases">
        <title>Genomic Encyclopedia of Archaeal and Bacterial Type Strains, Phase II (KMG-II): from individual species to whole genera.</title>
        <authorList>
            <person name="Goeker M."/>
        </authorList>
    </citation>
    <scope>NUCLEOTIDE SEQUENCE [LARGE SCALE GENOMIC DNA]</scope>
    <source>
        <strain evidence="1 2">DSM 29537</strain>
    </source>
</reference>
<name>A0A495M5T6_9FLAO</name>
<sequence length="167" mass="18792">MFEKHPHLEKTVRFLEEIGISVVAKNLEEETFLPGLALGPGTVYVDYEKLKYPGDMLHEAGHLAVTTSAERNRAGTTQMAADWPTQGEEIATMLWSFAAAKHLDLPIEFVFHPDGYKNNSDWLISNFNGENYIGLPLLEWAGLAFGKERALKEGKEAFPVMAKWLRD</sequence>
<protein>
    <submittedName>
        <fullName evidence="1">Uncharacterized protein</fullName>
    </submittedName>
</protein>
<evidence type="ECO:0000313" key="1">
    <source>
        <dbReference type="EMBL" id="RKS20550.1"/>
    </source>
</evidence>
<dbReference type="RefSeq" id="WP_170148810.1">
    <property type="nucleotide sequence ID" value="NZ_RBLC01000004.1"/>
</dbReference>
<evidence type="ECO:0000313" key="2">
    <source>
        <dbReference type="Proteomes" id="UP000277579"/>
    </source>
</evidence>
<dbReference type="EMBL" id="RBLC01000004">
    <property type="protein sequence ID" value="RKS20550.1"/>
    <property type="molecule type" value="Genomic_DNA"/>
</dbReference>
<accession>A0A495M5T6</accession>